<comment type="caution">
    <text evidence="1">The sequence shown here is derived from an EMBL/GenBank/DDBJ whole genome shotgun (WGS) entry which is preliminary data.</text>
</comment>
<name>A0A8J4PRL9_9MYCE</name>
<sequence>MATKELEQFMKSVYDKCSHRFLVNNTVASLVEAVCSVGCTRVYDYSLEFVLGHLYQSKSALNSGFILPDFRFKCLVAASKRQRYDLFYHIFKSQGTNEMTIDISEPGFSSDLIEFILKNSNRVKISRFPYDGIRPEFLEHNLALLKQDAFYLSISFPKAYEIGIMEILTLLYDPSFGYHKMSNNFTLTHIPSIQVLQFYLENIPSGTPYSGLEKSCAHSLELYKYLHQTGFSFTQEAMDTPYEILEYLYTHKCLFYLPFSPFAFKRLYYYDTRVLKLLSKHLSYVNIGLANFTKLVQHQDFELVSLALSLQPSLLHKFTPETLLYDFTSTTPKILNHLLKLKQFQDPEFSKNLLYYFRLRVKGTIPAAILECIKKCTTGCVLLQLSKTKGDLEEIPRNDLTKVRIIKLLLDGFNDQANQSDPHRYDLKDVYLFAISKHLTQLSNYTKSLLLANDGLHQKIEIPIPMLLETLYTARILNDIDLFNLTRLLRSMSYFTQYHNIILVLIIRFYNNSNINSGLVEFIKFLKQINQVSLIQKISNLEIPLNIQPPTLNNNNNNNNSNRSNIKSRIKYFDLKTSNFLIGNGVYSHTEIYGIDVKEDLSNPVFEF</sequence>
<evidence type="ECO:0000313" key="1">
    <source>
        <dbReference type="EMBL" id="KAF2068291.1"/>
    </source>
</evidence>
<evidence type="ECO:0000313" key="2">
    <source>
        <dbReference type="Proteomes" id="UP000695562"/>
    </source>
</evidence>
<dbReference type="EMBL" id="AJWJ01001075">
    <property type="protein sequence ID" value="KAF2068291.1"/>
    <property type="molecule type" value="Genomic_DNA"/>
</dbReference>
<proteinExistence type="predicted"/>
<accession>A0A8J4PRL9</accession>
<protein>
    <submittedName>
        <fullName evidence="1">Uncharacterized protein</fullName>
    </submittedName>
</protein>
<dbReference type="AlphaFoldDB" id="A0A8J4PRL9"/>
<organism evidence="1 2">
    <name type="scientific">Polysphondylium violaceum</name>
    <dbReference type="NCBI Taxonomy" id="133409"/>
    <lineage>
        <taxon>Eukaryota</taxon>
        <taxon>Amoebozoa</taxon>
        <taxon>Evosea</taxon>
        <taxon>Eumycetozoa</taxon>
        <taxon>Dictyostelia</taxon>
        <taxon>Dictyosteliales</taxon>
        <taxon>Dictyosteliaceae</taxon>
        <taxon>Polysphondylium</taxon>
    </lineage>
</organism>
<gene>
    <name evidence="1" type="ORF">CYY_010384</name>
</gene>
<dbReference type="Proteomes" id="UP000695562">
    <property type="component" value="Unassembled WGS sequence"/>
</dbReference>
<keyword evidence="2" id="KW-1185">Reference proteome</keyword>
<reference evidence="1" key="1">
    <citation type="submission" date="2020-01" db="EMBL/GenBank/DDBJ databases">
        <title>Development of genomics and gene disruption for Polysphondylium violaceum indicates a role for the polyketide synthase stlB in stalk morphogenesis.</title>
        <authorList>
            <person name="Narita B."/>
            <person name="Kawabe Y."/>
            <person name="Kin K."/>
            <person name="Saito T."/>
            <person name="Gibbs R."/>
            <person name="Kuspa A."/>
            <person name="Muzny D."/>
            <person name="Queller D."/>
            <person name="Richards S."/>
            <person name="Strassman J."/>
            <person name="Sucgang R."/>
            <person name="Worley K."/>
            <person name="Schaap P."/>
        </authorList>
    </citation>
    <scope>NUCLEOTIDE SEQUENCE</scope>
    <source>
        <strain evidence="1">QSvi11</strain>
    </source>
</reference>